<dbReference type="EMBL" id="FOIS01000002">
    <property type="protein sequence ID" value="SEW02815.1"/>
    <property type="molecule type" value="Genomic_DNA"/>
</dbReference>
<evidence type="ECO:0008006" key="3">
    <source>
        <dbReference type="Google" id="ProtNLM"/>
    </source>
</evidence>
<reference evidence="2" key="1">
    <citation type="submission" date="2016-10" db="EMBL/GenBank/DDBJ databases">
        <authorList>
            <person name="Varghese N."/>
        </authorList>
    </citation>
    <scope>NUCLEOTIDE SEQUENCE [LARGE SCALE GENOMIC DNA]</scope>
    <source>
        <strain evidence="2">CGMCC 1.12284</strain>
    </source>
</reference>
<sequence>MSSRTPAECIDLALDDAATDEARTDAIHELKTANECDELAALVRRDELDDRYRRQALQSLATGQCDSMLRKLTEDEDVPQSLREEAEELFAAIDDN</sequence>
<dbReference type="eggNOG" id="arCOG10719">
    <property type="taxonomic scope" value="Archaea"/>
</dbReference>
<evidence type="ECO:0000313" key="1">
    <source>
        <dbReference type="EMBL" id="SEW02815.1"/>
    </source>
</evidence>
<dbReference type="OrthoDB" id="186773at2157"/>
<organism evidence="1 2">
    <name type="scientific">Natrinema salifodinae</name>
    <dbReference type="NCBI Taxonomy" id="1202768"/>
    <lineage>
        <taxon>Archaea</taxon>
        <taxon>Methanobacteriati</taxon>
        <taxon>Methanobacteriota</taxon>
        <taxon>Stenosarchaea group</taxon>
        <taxon>Halobacteria</taxon>
        <taxon>Halobacteriales</taxon>
        <taxon>Natrialbaceae</taxon>
        <taxon>Natrinema</taxon>
    </lineage>
</organism>
<accession>A0A1I0NNG6</accession>
<name>A0A1I0NNG6_9EURY</name>
<dbReference type="STRING" id="1202768.SAMN05216285_1925"/>
<dbReference type="Proteomes" id="UP000183275">
    <property type="component" value="Unassembled WGS sequence"/>
</dbReference>
<proteinExistence type="predicted"/>
<dbReference type="AlphaFoldDB" id="A0A1I0NNG6"/>
<keyword evidence="2" id="KW-1185">Reference proteome</keyword>
<evidence type="ECO:0000313" key="2">
    <source>
        <dbReference type="Proteomes" id="UP000183275"/>
    </source>
</evidence>
<gene>
    <name evidence="1" type="ORF">SAMN05216285_1925</name>
</gene>
<protein>
    <recommendedName>
        <fullName evidence="3">HEAT repeat-containing protein</fullName>
    </recommendedName>
</protein>
<dbReference type="RefSeq" id="WP_049992075.1">
    <property type="nucleotide sequence ID" value="NZ_FOIS01000002.1"/>
</dbReference>